<sequence>MGDFKHIIEPEPEPETYTAGPRRRATIIQTSKCKRLHLAGGSRLAVAVVSLVAVGYGAGHAYGVDAGILAVGLALAASTWSMR</sequence>
<keyword evidence="2" id="KW-0812">Transmembrane</keyword>
<evidence type="ECO:0000313" key="3">
    <source>
        <dbReference type="EMBL" id="KKM16739.1"/>
    </source>
</evidence>
<dbReference type="AlphaFoldDB" id="A0A0F9IAJ0"/>
<organism evidence="3">
    <name type="scientific">marine sediment metagenome</name>
    <dbReference type="NCBI Taxonomy" id="412755"/>
    <lineage>
        <taxon>unclassified sequences</taxon>
        <taxon>metagenomes</taxon>
        <taxon>ecological metagenomes</taxon>
    </lineage>
</organism>
<keyword evidence="2" id="KW-1133">Transmembrane helix</keyword>
<name>A0A0F9IAJ0_9ZZZZ</name>
<feature type="transmembrane region" description="Helical" evidence="2">
    <location>
        <begin position="62"/>
        <end position="82"/>
    </location>
</feature>
<gene>
    <name evidence="3" type="ORF">LCGC14_1682760</name>
</gene>
<accession>A0A0F9IAJ0</accession>
<feature type="transmembrane region" description="Helical" evidence="2">
    <location>
        <begin position="36"/>
        <end position="56"/>
    </location>
</feature>
<keyword evidence="2" id="KW-0472">Membrane</keyword>
<feature type="region of interest" description="Disordered" evidence="1">
    <location>
        <begin position="1"/>
        <end position="20"/>
    </location>
</feature>
<evidence type="ECO:0000256" key="2">
    <source>
        <dbReference type="SAM" id="Phobius"/>
    </source>
</evidence>
<proteinExistence type="predicted"/>
<dbReference type="EMBL" id="LAZR01014608">
    <property type="protein sequence ID" value="KKM16739.1"/>
    <property type="molecule type" value="Genomic_DNA"/>
</dbReference>
<comment type="caution">
    <text evidence="3">The sequence shown here is derived from an EMBL/GenBank/DDBJ whole genome shotgun (WGS) entry which is preliminary data.</text>
</comment>
<protein>
    <submittedName>
        <fullName evidence="3">Uncharacterized protein</fullName>
    </submittedName>
</protein>
<evidence type="ECO:0000256" key="1">
    <source>
        <dbReference type="SAM" id="MobiDB-lite"/>
    </source>
</evidence>
<reference evidence="3" key="1">
    <citation type="journal article" date="2015" name="Nature">
        <title>Complex archaea that bridge the gap between prokaryotes and eukaryotes.</title>
        <authorList>
            <person name="Spang A."/>
            <person name="Saw J.H."/>
            <person name="Jorgensen S.L."/>
            <person name="Zaremba-Niedzwiedzka K."/>
            <person name="Martijn J."/>
            <person name="Lind A.E."/>
            <person name="van Eijk R."/>
            <person name="Schleper C."/>
            <person name="Guy L."/>
            <person name="Ettema T.J."/>
        </authorList>
    </citation>
    <scope>NUCLEOTIDE SEQUENCE</scope>
</reference>